<dbReference type="PANTHER" id="PTHR48079">
    <property type="entry name" value="PROTEIN YEEZ"/>
    <property type="match status" value="1"/>
</dbReference>
<evidence type="ECO:0000259" key="1">
    <source>
        <dbReference type="Pfam" id="PF01370"/>
    </source>
</evidence>
<gene>
    <name evidence="2" type="ORF">NIES267_21140</name>
</gene>
<dbReference type="InterPro" id="IPR001509">
    <property type="entry name" value="Epimerase_deHydtase"/>
</dbReference>
<keyword evidence="3" id="KW-1185">Reference proteome</keyword>
<feature type="domain" description="NAD-dependent epimerase/dehydratase" evidence="1">
    <location>
        <begin position="3"/>
        <end position="223"/>
    </location>
</feature>
<dbReference type="GO" id="GO:0004029">
    <property type="term" value="F:aldehyde dehydrogenase (NAD+) activity"/>
    <property type="evidence" value="ECO:0007669"/>
    <property type="project" value="TreeGrafter"/>
</dbReference>
<dbReference type="EMBL" id="AP018227">
    <property type="protein sequence ID" value="BAY82630.1"/>
    <property type="molecule type" value="Genomic_DNA"/>
</dbReference>
<name>A0A1Z4LN17_9CYAN</name>
<dbReference type="AlphaFoldDB" id="A0A1Z4LN17"/>
<organism evidence="2 3">
    <name type="scientific">Calothrix parasitica NIES-267</name>
    <dbReference type="NCBI Taxonomy" id="1973488"/>
    <lineage>
        <taxon>Bacteria</taxon>
        <taxon>Bacillati</taxon>
        <taxon>Cyanobacteriota</taxon>
        <taxon>Cyanophyceae</taxon>
        <taxon>Nostocales</taxon>
        <taxon>Calotrichaceae</taxon>
        <taxon>Calothrix</taxon>
    </lineage>
</organism>
<evidence type="ECO:0000313" key="3">
    <source>
        <dbReference type="Proteomes" id="UP000218418"/>
    </source>
</evidence>
<reference evidence="2 3" key="1">
    <citation type="submission" date="2017-06" db="EMBL/GenBank/DDBJ databases">
        <title>Genome sequencing of cyanobaciteial culture collection at National Institute for Environmental Studies (NIES).</title>
        <authorList>
            <person name="Hirose Y."/>
            <person name="Shimura Y."/>
            <person name="Fujisawa T."/>
            <person name="Nakamura Y."/>
            <person name="Kawachi M."/>
        </authorList>
    </citation>
    <scope>NUCLEOTIDE SEQUENCE [LARGE SCALE GENOMIC DNA]</scope>
    <source>
        <strain evidence="2 3">NIES-267</strain>
    </source>
</reference>
<dbReference type="Proteomes" id="UP000218418">
    <property type="component" value="Chromosome"/>
</dbReference>
<accession>A0A1Z4LN17</accession>
<dbReference type="SUPFAM" id="SSF51735">
    <property type="entry name" value="NAD(P)-binding Rossmann-fold domains"/>
    <property type="match status" value="1"/>
</dbReference>
<protein>
    <recommendedName>
        <fullName evidence="1">NAD-dependent epimerase/dehydratase domain-containing protein</fullName>
    </recommendedName>
</protein>
<dbReference type="InterPro" id="IPR051783">
    <property type="entry name" value="NAD(P)-dependent_oxidoreduct"/>
</dbReference>
<dbReference type="InterPro" id="IPR036291">
    <property type="entry name" value="NAD(P)-bd_dom_sf"/>
</dbReference>
<proteinExistence type="predicted"/>
<sequence>MRILVTGVTGYAGFYAAIAFRQAGHQVSGLVRDASKNRAKKLLSYEVGLCEGDLSEPESYRQYLEDSDVIVHTVLDFDSPQETDQKLFTTLQQVAQNSRVQRQRLFIYTTGCSIYGKRPERVMDETTPANSEHALAFRMEMESTLFNTTIPNVSKVVLRPGFMYGMDGHSSVSGQWFEMGEKGKAVYHGDPEKGWSWVHVNDLAQAYVMVAESPANLDGQVFCVADEQRYKCIEIMRACYSAVGYQGEIEIAAPSEDDITSTWFDQNEFITSGKINRWLGWFPRHTGLIDEIEIYYNSWKAAQGD</sequence>
<dbReference type="Gene3D" id="3.40.50.720">
    <property type="entry name" value="NAD(P)-binding Rossmann-like Domain"/>
    <property type="match status" value="1"/>
</dbReference>
<dbReference type="PANTHER" id="PTHR48079:SF6">
    <property type="entry name" value="NAD(P)-BINDING DOMAIN-CONTAINING PROTEIN-RELATED"/>
    <property type="match status" value="1"/>
</dbReference>
<dbReference type="GO" id="GO:0005737">
    <property type="term" value="C:cytoplasm"/>
    <property type="evidence" value="ECO:0007669"/>
    <property type="project" value="TreeGrafter"/>
</dbReference>
<evidence type="ECO:0000313" key="2">
    <source>
        <dbReference type="EMBL" id="BAY82630.1"/>
    </source>
</evidence>
<dbReference type="Pfam" id="PF01370">
    <property type="entry name" value="Epimerase"/>
    <property type="match status" value="1"/>
</dbReference>